<keyword evidence="10" id="KW-1185">Reference proteome</keyword>
<feature type="transmembrane region" description="Helical" evidence="7">
    <location>
        <begin position="179"/>
        <end position="199"/>
    </location>
</feature>
<gene>
    <name evidence="9" type="ORF">H4687_007641</name>
</gene>
<dbReference type="Gene3D" id="1.10.3720.10">
    <property type="entry name" value="MetI-like"/>
    <property type="match status" value="1"/>
</dbReference>
<organism evidence="9 10">
    <name type="scientific">Streptomyces stelliscabiei</name>
    <dbReference type="NCBI Taxonomy" id="146820"/>
    <lineage>
        <taxon>Bacteria</taxon>
        <taxon>Bacillati</taxon>
        <taxon>Actinomycetota</taxon>
        <taxon>Actinomycetes</taxon>
        <taxon>Kitasatosporales</taxon>
        <taxon>Streptomycetaceae</taxon>
        <taxon>Streptomyces</taxon>
    </lineage>
</organism>
<evidence type="ECO:0000256" key="4">
    <source>
        <dbReference type="ARBA" id="ARBA00022692"/>
    </source>
</evidence>
<keyword evidence="5 7" id="KW-1133">Transmembrane helix</keyword>
<keyword evidence="6 7" id="KW-0472">Membrane</keyword>
<name>A0A8I0PC96_9ACTN</name>
<evidence type="ECO:0000313" key="10">
    <source>
        <dbReference type="Proteomes" id="UP000629287"/>
    </source>
</evidence>
<feature type="domain" description="ABC transmembrane type-1" evidence="8">
    <location>
        <begin position="57"/>
        <end position="241"/>
    </location>
</feature>
<evidence type="ECO:0000313" key="9">
    <source>
        <dbReference type="EMBL" id="MBE1601512.1"/>
    </source>
</evidence>
<feature type="transmembrane region" description="Helical" evidence="7">
    <location>
        <begin position="219"/>
        <end position="240"/>
    </location>
</feature>
<evidence type="ECO:0000259" key="8">
    <source>
        <dbReference type="PROSITE" id="PS50928"/>
    </source>
</evidence>
<dbReference type="GeneID" id="86832130"/>
<dbReference type="PROSITE" id="PS50928">
    <property type="entry name" value="ABC_TM1"/>
    <property type="match status" value="1"/>
</dbReference>
<evidence type="ECO:0000256" key="5">
    <source>
        <dbReference type="ARBA" id="ARBA00022989"/>
    </source>
</evidence>
<feature type="transmembrane region" description="Helical" evidence="7">
    <location>
        <begin position="66"/>
        <end position="85"/>
    </location>
</feature>
<keyword evidence="4 7" id="KW-0812">Transmembrane</keyword>
<dbReference type="Pfam" id="PF00528">
    <property type="entry name" value="BPD_transp_1"/>
    <property type="match status" value="1"/>
</dbReference>
<keyword evidence="3" id="KW-1003">Cell membrane</keyword>
<comment type="subcellular location">
    <subcellularLocation>
        <location evidence="1 7">Cell membrane</location>
        <topology evidence="1 7">Multi-pass membrane protein</topology>
    </subcellularLocation>
</comment>
<evidence type="ECO:0000256" key="7">
    <source>
        <dbReference type="RuleBase" id="RU363032"/>
    </source>
</evidence>
<reference evidence="9 10" key="1">
    <citation type="submission" date="2020-10" db="EMBL/GenBank/DDBJ databases">
        <title>Sequencing the genomes of 1000 actinobacteria strains.</title>
        <authorList>
            <person name="Klenk H.-P."/>
        </authorList>
    </citation>
    <scope>NUCLEOTIDE SEQUENCE [LARGE SCALE GENOMIC DNA]</scope>
    <source>
        <strain evidence="9 10">DSM 41803</strain>
    </source>
</reference>
<evidence type="ECO:0000256" key="1">
    <source>
        <dbReference type="ARBA" id="ARBA00004651"/>
    </source>
</evidence>
<dbReference type="EMBL" id="JADBGF010000001">
    <property type="protein sequence ID" value="MBE1601512.1"/>
    <property type="molecule type" value="Genomic_DNA"/>
</dbReference>
<proteinExistence type="inferred from homology"/>
<dbReference type="InterPro" id="IPR035906">
    <property type="entry name" value="MetI-like_sf"/>
</dbReference>
<feature type="transmembrane region" description="Helical" evidence="7">
    <location>
        <begin position="7"/>
        <end position="25"/>
    </location>
</feature>
<evidence type="ECO:0000256" key="6">
    <source>
        <dbReference type="ARBA" id="ARBA00023136"/>
    </source>
</evidence>
<dbReference type="PANTHER" id="PTHR30151">
    <property type="entry name" value="ALKANE SULFONATE ABC TRANSPORTER-RELATED, MEMBRANE SUBUNIT"/>
    <property type="match status" value="1"/>
</dbReference>
<dbReference type="Proteomes" id="UP000629287">
    <property type="component" value="Unassembled WGS sequence"/>
</dbReference>
<sequence length="259" mass="28201">MRRLLLRLVYVVALPLVLVTVWWFASYGSTDAFRPPLRTILAAFPDVWTAERVRDDVLPSLLRLSAGYAVAAVVGVALGTVIGSYRRVRSVCEPVLEFLRAVPPPVLVPVITLFAGIGDTMKIAVIASGCVWPVLLNTVEGVRAVDPVLSETARSYGVTGAARLRNVVLRSASPQIFAGLRQALSIGIILMVISEMTASSDGLGHTIVQFQRGFAIPDMWTGILVLGLLGFLLSVVLRLVERRVLGWYHGLRASSRRSW</sequence>
<comment type="similarity">
    <text evidence="7">Belongs to the binding-protein-dependent transport system permease family.</text>
</comment>
<dbReference type="RefSeq" id="WP_046914690.1">
    <property type="nucleotide sequence ID" value="NZ_JADBGF010000001.1"/>
</dbReference>
<dbReference type="AlphaFoldDB" id="A0A8I0PC96"/>
<keyword evidence="2 7" id="KW-0813">Transport</keyword>
<dbReference type="CDD" id="cd06261">
    <property type="entry name" value="TM_PBP2"/>
    <property type="match status" value="1"/>
</dbReference>
<comment type="caution">
    <text evidence="9">The sequence shown here is derived from an EMBL/GenBank/DDBJ whole genome shotgun (WGS) entry which is preliminary data.</text>
</comment>
<accession>A0A8I0PC96</accession>
<dbReference type="SUPFAM" id="SSF161098">
    <property type="entry name" value="MetI-like"/>
    <property type="match status" value="1"/>
</dbReference>
<dbReference type="GO" id="GO:0055085">
    <property type="term" value="P:transmembrane transport"/>
    <property type="evidence" value="ECO:0007669"/>
    <property type="project" value="InterPro"/>
</dbReference>
<dbReference type="InterPro" id="IPR000515">
    <property type="entry name" value="MetI-like"/>
</dbReference>
<evidence type="ECO:0000256" key="3">
    <source>
        <dbReference type="ARBA" id="ARBA00022475"/>
    </source>
</evidence>
<dbReference type="GO" id="GO:0005886">
    <property type="term" value="C:plasma membrane"/>
    <property type="evidence" value="ECO:0007669"/>
    <property type="project" value="UniProtKB-SubCell"/>
</dbReference>
<dbReference type="PANTHER" id="PTHR30151:SF0">
    <property type="entry name" value="ABC TRANSPORTER PERMEASE PROTEIN MJ0413-RELATED"/>
    <property type="match status" value="1"/>
</dbReference>
<protein>
    <submittedName>
        <fullName evidence="9">ABC-type nitrate/sulfonate/bicarbonate transport system permease component</fullName>
    </submittedName>
</protein>
<dbReference type="OrthoDB" id="3173654at2"/>
<evidence type="ECO:0000256" key="2">
    <source>
        <dbReference type="ARBA" id="ARBA00022448"/>
    </source>
</evidence>